<reference evidence="2" key="1">
    <citation type="submission" date="2022-06" db="EMBL/GenBank/DDBJ databases">
        <title>Devosia sp. XJ19-45 genome assembly.</title>
        <authorList>
            <person name="Li B."/>
            <person name="Cai M."/>
            <person name="Nie G."/>
            <person name="Li W."/>
        </authorList>
    </citation>
    <scope>NUCLEOTIDE SEQUENCE</scope>
    <source>
        <strain evidence="2">XJ19-45</strain>
    </source>
</reference>
<dbReference type="SUPFAM" id="SSF54637">
    <property type="entry name" value="Thioesterase/thiol ester dehydrase-isomerase"/>
    <property type="match status" value="1"/>
</dbReference>
<evidence type="ECO:0000313" key="2">
    <source>
        <dbReference type="EMBL" id="MCP8888878.1"/>
    </source>
</evidence>
<proteinExistence type="predicted"/>
<dbReference type="PANTHER" id="PTHR31793:SF37">
    <property type="entry name" value="ACYL-COA THIOESTER HYDROLASE YBGC"/>
    <property type="match status" value="1"/>
</dbReference>
<name>A0A9Q4FUI4_9HYPH</name>
<dbReference type="CDD" id="cd00586">
    <property type="entry name" value="4HBT"/>
    <property type="match status" value="1"/>
</dbReference>
<evidence type="ECO:0000256" key="1">
    <source>
        <dbReference type="ARBA" id="ARBA00022801"/>
    </source>
</evidence>
<dbReference type="Gene3D" id="3.10.129.10">
    <property type="entry name" value="Hotdog Thioesterase"/>
    <property type="match status" value="1"/>
</dbReference>
<dbReference type="InterPro" id="IPR029069">
    <property type="entry name" value="HotDog_dom_sf"/>
</dbReference>
<dbReference type="EMBL" id="JAMWDU010000007">
    <property type="protein sequence ID" value="MCP8888878.1"/>
    <property type="molecule type" value="Genomic_DNA"/>
</dbReference>
<evidence type="ECO:0000313" key="3">
    <source>
        <dbReference type="Proteomes" id="UP001060275"/>
    </source>
</evidence>
<dbReference type="AlphaFoldDB" id="A0A9Q4FUI4"/>
<comment type="caution">
    <text evidence="2">The sequence shown here is derived from an EMBL/GenBank/DDBJ whole genome shotgun (WGS) entry which is preliminary data.</text>
</comment>
<dbReference type="Pfam" id="PF13279">
    <property type="entry name" value="4HBT_2"/>
    <property type="match status" value="1"/>
</dbReference>
<gene>
    <name evidence="2" type="ORF">NF348_17330</name>
</gene>
<dbReference type="InterPro" id="IPR050563">
    <property type="entry name" value="4-hydroxybenzoyl-CoA_TE"/>
</dbReference>
<protein>
    <submittedName>
        <fullName evidence="2">Acyl-CoA thioesterase</fullName>
    </submittedName>
</protein>
<dbReference type="Proteomes" id="UP001060275">
    <property type="component" value="Unassembled WGS sequence"/>
</dbReference>
<accession>A0A9Q4FUI4</accession>
<dbReference type="GO" id="GO:0047617">
    <property type="term" value="F:fatty acyl-CoA hydrolase activity"/>
    <property type="evidence" value="ECO:0007669"/>
    <property type="project" value="TreeGrafter"/>
</dbReference>
<dbReference type="PANTHER" id="PTHR31793">
    <property type="entry name" value="4-HYDROXYBENZOYL-COA THIOESTERASE FAMILY MEMBER"/>
    <property type="match status" value="1"/>
</dbReference>
<keyword evidence="1" id="KW-0378">Hydrolase</keyword>
<sequence length="148" mass="16619">MFTNTTRVEIQFGDCDPAGIVYYPNYFRFFDNATAGMLSAAFGMHKRNWLQHYGIAGIPMVDTGARFIRPSSFGDLVEIKSEITELGRSSFSVQHSLFKDGELAIEAHEKRVWVVRDDQGGIRSAPLPDQVRQLLSAEAESAERTEND</sequence>
<dbReference type="RefSeq" id="WP_254675845.1">
    <property type="nucleotide sequence ID" value="NZ_JAMWDU010000007.1"/>
</dbReference>
<keyword evidence="3" id="KW-1185">Reference proteome</keyword>
<organism evidence="2 3">
    <name type="scientific">Devosia ureilytica</name>
    <dbReference type="NCBI Taxonomy" id="2952754"/>
    <lineage>
        <taxon>Bacteria</taxon>
        <taxon>Pseudomonadati</taxon>
        <taxon>Pseudomonadota</taxon>
        <taxon>Alphaproteobacteria</taxon>
        <taxon>Hyphomicrobiales</taxon>
        <taxon>Devosiaceae</taxon>
        <taxon>Devosia</taxon>
    </lineage>
</organism>